<evidence type="ECO:0000313" key="4">
    <source>
        <dbReference type="Proteomes" id="UP000235836"/>
    </source>
</evidence>
<proteinExistence type="predicted"/>
<comment type="caution">
    <text evidence="3">The sequence shown here is derived from an EMBL/GenBank/DDBJ whole genome shotgun (WGS) entry which is preliminary data.</text>
</comment>
<keyword evidence="4" id="KW-1185">Reference proteome</keyword>
<feature type="chain" id="PRO_5038472463" description="Secreted protein" evidence="2">
    <location>
        <begin position="25"/>
        <end position="173"/>
    </location>
</feature>
<dbReference type="PROSITE" id="PS51257">
    <property type="entry name" value="PROKAR_LIPOPROTEIN"/>
    <property type="match status" value="1"/>
</dbReference>
<evidence type="ECO:0000313" key="3">
    <source>
        <dbReference type="EMBL" id="PMC65514.1"/>
    </source>
</evidence>
<organism evidence="3 4">
    <name type="scientific">Corynebacterium tuscaniense</name>
    <dbReference type="NCBI Taxonomy" id="302449"/>
    <lineage>
        <taxon>Bacteria</taxon>
        <taxon>Bacillati</taxon>
        <taxon>Actinomycetota</taxon>
        <taxon>Actinomycetes</taxon>
        <taxon>Mycobacteriales</taxon>
        <taxon>Corynebacteriaceae</taxon>
        <taxon>Corynebacterium</taxon>
    </lineage>
</organism>
<evidence type="ECO:0000256" key="1">
    <source>
        <dbReference type="SAM" id="MobiDB-lite"/>
    </source>
</evidence>
<gene>
    <name evidence="3" type="ORF">CJ203_01210</name>
</gene>
<sequence length="173" mass="18401">MTISTSRKVAITAFAAATALGLAACSPPNEQDSDHKVDTATSQNPDSLPGKADGATTTSTTYDPFEAALKSPDLIAKTAQDGTPFYSDCNANTQYQPNRIVLNCKDQNDFAENIVWEDWSEEIAHGTATRTREGKDPVANAQITLSAPKAVDGTMVFGNVTIDGVNVNPQTDY</sequence>
<feature type="region of interest" description="Disordered" evidence="1">
    <location>
        <begin position="26"/>
        <end position="59"/>
    </location>
</feature>
<reference evidence="3 4" key="1">
    <citation type="submission" date="2017-09" db="EMBL/GenBank/DDBJ databases">
        <title>Bacterial strain isolated from the female urinary microbiota.</title>
        <authorList>
            <person name="Thomas-White K."/>
            <person name="Kumar N."/>
            <person name="Forster S."/>
            <person name="Putonti C."/>
            <person name="Lawley T."/>
            <person name="Wolfe A.J."/>
        </authorList>
    </citation>
    <scope>NUCLEOTIDE SEQUENCE [LARGE SCALE GENOMIC DNA]</scope>
    <source>
        <strain evidence="3 4">UMB0792</strain>
    </source>
</reference>
<keyword evidence="2" id="KW-0732">Signal</keyword>
<feature type="signal peptide" evidence="2">
    <location>
        <begin position="1"/>
        <end position="24"/>
    </location>
</feature>
<accession>A0A2N6T869</accession>
<evidence type="ECO:0000256" key="2">
    <source>
        <dbReference type="SAM" id="SignalP"/>
    </source>
</evidence>
<dbReference type="Proteomes" id="UP000235836">
    <property type="component" value="Unassembled WGS sequence"/>
</dbReference>
<dbReference type="AlphaFoldDB" id="A0A2N6T869"/>
<protein>
    <recommendedName>
        <fullName evidence="5">Secreted protein</fullName>
    </recommendedName>
</protein>
<name>A0A2N6T869_9CORY</name>
<evidence type="ECO:0008006" key="5">
    <source>
        <dbReference type="Google" id="ProtNLM"/>
    </source>
</evidence>
<dbReference type="EMBL" id="PNHG01000001">
    <property type="protein sequence ID" value="PMC65514.1"/>
    <property type="molecule type" value="Genomic_DNA"/>
</dbReference>
<dbReference type="RefSeq" id="WP_034664734.1">
    <property type="nucleotide sequence ID" value="NZ_JBHRZL010000045.1"/>
</dbReference>